<feature type="signal peptide" evidence="1">
    <location>
        <begin position="1"/>
        <end position="37"/>
    </location>
</feature>
<dbReference type="GO" id="GO:0004806">
    <property type="term" value="F:triacylglycerol lipase activity"/>
    <property type="evidence" value="ECO:0007669"/>
    <property type="project" value="InterPro"/>
</dbReference>
<dbReference type="InterPro" id="IPR029058">
    <property type="entry name" value="AB_hydrolase_fold"/>
</dbReference>
<dbReference type="InterPro" id="IPR005152">
    <property type="entry name" value="Lipase_secreted"/>
</dbReference>
<name>G7H009_9ACTN</name>
<dbReference type="PIRSF" id="PIRSF029171">
    <property type="entry name" value="Esterase_LipA"/>
    <property type="match status" value="1"/>
</dbReference>
<dbReference type="PANTHER" id="PTHR34853">
    <property type="match status" value="1"/>
</dbReference>
<gene>
    <name evidence="2" type="ORF">GOARA_031_00090</name>
</gene>
<dbReference type="EMBL" id="BAEE01000031">
    <property type="protein sequence ID" value="GAB09184.1"/>
    <property type="molecule type" value="Genomic_DNA"/>
</dbReference>
<sequence length="426" mass="44586">MRHNSFARPRIVRASAMLVAGLVAGVGSIAGSSTASAVDFYTPPARVSPAASEPGVLVRTQPISVMLQIPGIPHQWPGSATRVMYMTSYQDKEPVAATGVVIEPTLPWRGRGPRPTVVIGPGTVGQGDQCATSKNMGGPIAIDPGKRSVALNYTAPEMFLFLNNGVRVAIADYVGIGTPGMHTYLNRAEQGYAMIDAARAALKLASAPGDSPIAFSGYSQGGGAAAAAAELAEDYAPELDVRATYAGAPTADLISVINRFDGTRNAGYIGYVLNGLTVRYPEVRPILDRELNPAGKAMLGAVANQCAADTGAGFGLRRSNQWTRSGESIGQLVLRTPELLKAFDDQRIGKGKPNAPVLLEAAPADDIVPYGQVRRLYGEWRGKGVAVAMMNDGTPPLFPGTGSTHILAMLPNLLPAASYLMSALSD</sequence>
<dbReference type="Gene3D" id="1.10.260.130">
    <property type="match status" value="1"/>
</dbReference>
<keyword evidence="3" id="KW-1185">Reference proteome</keyword>
<organism evidence="2 3">
    <name type="scientific">Gordonia araii NBRC 100433</name>
    <dbReference type="NCBI Taxonomy" id="1073574"/>
    <lineage>
        <taxon>Bacteria</taxon>
        <taxon>Bacillati</taxon>
        <taxon>Actinomycetota</taxon>
        <taxon>Actinomycetes</taxon>
        <taxon>Mycobacteriales</taxon>
        <taxon>Gordoniaceae</taxon>
        <taxon>Gordonia</taxon>
    </lineage>
</organism>
<proteinExistence type="predicted"/>
<protein>
    <submittedName>
        <fullName evidence="2">Putative lipase</fullName>
    </submittedName>
</protein>
<evidence type="ECO:0000256" key="1">
    <source>
        <dbReference type="SAM" id="SignalP"/>
    </source>
</evidence>
<accession>G7H009</accession>
<dbReference type="AlphaFoldDB" id="G7H009"/>
<dbReference type="GO" id="GO:0016042">
    <property type="term" value="P:lipid catabolic process"/>
    <property type="evidence" value="ECO:0007669"/>
    <property type="project" value="InterPro"/>
</dbReference>
<dbReference type="Pfam" id="PF03583">
    <property type="entry name" value="LIP"/>
    <property type="match status" value="1"/>
</dbReference>
<keyword evidence="1" id="KW-0732">Signal</keyword>
<evidence type="ECO:0000313" key="3">
    <source>
        <dbReference type="Proteomes" id="UP000035088"/>
    </source>
</evidence>
<dbReference type="STRING" id="1073574.GOARA_031_00090"/>
<dbReference type="PANTHER" id="PTHR34853:SF1">
    <property type="entry name" value="LIPASE 5"/>
    <property type="match status" value="1"/>
</dbReference>
<dbReference type="Proteomes" id="UP000035088">
    <property type="component" value="Unassembled WGS sequence"/>
</dbReference>
<evidence type="ECO:0000313" key="2">
    <source>
        <dbReference type="EMBL" id="GAB09184.1"/>
    </source>
</evidence>
<comment type="caution">
    <text evidence="2">The sequence shown here is derived from an EMBL/GenBank/DDBJ whole genome shotgun (WGS) entry which is preliminary data.</text>
</comment>
<dbReference type="RefSeq" id="WP_007321261.1">
    <property type="nucleotide sequence ID" value="NZ_BAEE01000031.1"/>
</dbReference>
<feature type="chain" id="PRO_5003495499" evidence="1">
    <location>
        <begin position="38"/>
        <end position="426"/>
    </location>
</feature>
<reference evidence="2 3" key="1">
    <citation type="submission" date="2011-11" db="EMBL/GenBank/DDBJ databases">
        <title>Whole genome shotgun sequence of Gordonia araii NBRC 100433.</title>
        <authorList>
            <person name="Yoshida Y."/>
            <person name="Hosoyama A."/>
            <person name="Tsuchikane K."/>
            <person name="Katsumata H."/>
            <person name="Yamazaki S."/>
            <person name="Fujita N."/>
        </authorList>
    </citation>
    <scope>NUCLEOTIDE SEQUENCE [LARGE SCALE GENOMIC DNA]</scope>
    <source>
        <strain evidence="2 3">NBRC 100433</strain>
    </source>
</reference>
<dbReference type="Gene3D" id="3.40.50.1820">
    <property type="entry name" value="alpha/beta hydrolase"/>
    <property type="match status" value="1"/>
</dbReference>
<dbReference type="SUPFAM" id="SSF53474">
    <property type="entry name" value="alpha/beta-Hydrolases"/>
    <property type="match status" value="1"/>
</dbReference>